<feature type="transmembrane region" description="Helical" evidence="1">
    <location>
        <begin position="41"/>
        <end position="60"/>
    </location>
</feature>
<dbReference type="Proteomes" id="UP000233256">
    <property type="component" value="Unassembled WGS sequence"/>
</dbReference>
<proteinExistence type="predicted"/>
<name>A0A2N1PMC4_9BACT</name>
<organism evidence="2 3">
    <name type="scientific">Candidatus Wallbacteria bacterium HGW-Wallbacteria-1</name>
    <dbReference type="NCBI Taxonomy" id="2013854"/>
    <lineage>
        <taxon>Bacteria</taxon>
        <taxon>Candidatus Walliibacteriota</taxon>
    </lineage>
</organism>
<reference evidence="2 3" key="1">
    <citation type="journal article" date="2017" name="ISME J.">
        <title>Potential for microbial H2 and metal transformations associated with novel bacteria and archaea in deep terrestrial subsurface sediments.</title>
        <authorList>
            <person name="Hernsdorf A.W."/>
            <person name="Amano Y."/>
            <person name="Miyakawa K."/>
            <person name="Ise K."/>
            <person name="Suzuki Y."/>
            <person name="Anantharaman K."/>
            <person name="Probst A."/>
            <person name="Burstein D."/>
            <person name="Thomas B.C."/>
            <person name="Banfield J.F."/>
        </authorList>
    </citation>
    <scope>NUCLEOTIDE SEQUENCE [LARGE SCALE GENOMIC DNA]</scope>
    <source>
        <strain evidence="2">HGW-Wallbacteria-1</strain>
    </source>
</reference>
<dbReference type="EMBL" id="PGXC01000016">
    <property type="protein sequence ID" value="PKK89470.1"/>
    <property type="molecule type" value="Genomic_DNA"/>
</dbReference>
<keyword evidence="1" id="KW-0472">Membrane</keyword>
<evidence type="ECO:0000256" key="1">
    <source>
        <dbReference type="SAM" id="Phobius"/>
    </source>
</evidence>
<comment type="caution">
    <text evidence="2">The sequence shown here is derived from an EMBL/GenBank/DDBJ whole genome shotgun (WGS) entry which is preliminary data.</text>
</comment>
<keyword evidence="1" id="KW-0812">Transmembrane</keyword>
<protein>
    <submittedName>
        <fullName evidence="2">Uncharacterized protein</fullName>
    </submittedName>
</protein>
<keyword evidence="1" id="KW-1133">Transmembrane helix</keyword>
<gene>
    <name evidence="2" type="ORF">CVV64_13715</name>
</gene>
<evidence type="ECO:0000313" key="2">
    <source>
        <dbReference type="EMBL" id="PKK89470.1"/>
    </source>
</evidence>
<accession>A0A2N1PMC4</accession>
<evidence type="ECO:0000313" key="3">
    <source>
        <dbReference type="Proteomes" id="UP000233256"/>
    </source>
</evidence>
<dbReference type="AlphaFoldDB" id="A0A2N1PMC4"/>
<sequence length="613" mass="66137">MQGTAEKTGGEDRIMQRIMQFMMQLIKHGKKREKMQSQTQAVIPFMILVIMLVAGCGQAASNGPDALFRAAELAAASMGEYFGQEMKKTGTDGEVSREYQSIREAAGSRTALFMGVTIYKASPHPHKGNMDRITSMEEKWKFITKYGEDRCETAVKVEPAAPVSAVCCVTLQGKKGATGSGGRSVRVSVNVDYYAGDGGIGYFSTSLNRLMPVTGRDAADEQAFLQKMRNQSVTDAEAIVKAINDGLKGMGTVLPEQPMKPPTTPTTPPIVPPVTPPTGLKHPPVNTPSVQQWSVHDPLAIASDLKKSSNWPPVNPCFHGFALMSDNEFSTAEQTSGLDSERLLCLGMPSSWMVFTATSRAGTFILMLTQRAGRVQLSTQLTDGRMAVTGVGLMDEALVEASRKTAEYLSSGQILSESGKSPETAAGSLSSLRWIGGRVTLSAQEYIVLRGLQGLSVWDEFSESLPFPGFTLEEISDELCRPSQQKVLESFSPSMISSVAEVGQNRNDLGVALTILQSRRLVKRASLNGKLLFSLTAEGRRIAEKLLFPDCIVTVSAPGISSGGRVMLMNRGDEGYCCYFSGGGNLLPGNMASGEESLSWAEAISKMVNLYLR</sequence>